<protein>
    <recommendedName>
        <fullName evidence="3">Polyketide cyclase/dehydrase/lipid transport protein</fullName>
    </recommendedName>
</protein>
<organism evidence="1 2">
    <name type="scientific">Phycicoccus duodecadis</name>
    <dbReference type="NCBI Taxonomy" id="173053"/>
    <lineage>
        <taxon>Bacteria</taxon>
        <taxon>Bacillati</taxon>
        <taxon>Actinomycetota</taxon>
        <taxon>Actinomycetes</taxon>
        <taxon>Micrococcales</taxon>
        <taxon>Intrasporangiaceae</taxon>
        <taxon>Phycicoccus</taxon>
    </lineage>
</organism>
<proteinExistence type="predicted"/>
<gene>
    <name evidence="1" type="ORF">ATL31_1624</name>
</gene>
<dbReference type="Proteomes" id="UP000233781">
    <property type="component" value="Unassembled WGS sequence"/>
</dbReference>
<dbReference type="AlphaFoldDB" id="A0A2N3YIW9"/>
<comment type="caution">
    <text evidence="1">The sequence shown here is derived from an EMBL/GenBank/DDBJ whole genome shotgun (WGS) entry which is preliminary data.</text>
</comment>
<dbReference type="EMBL" id="PJNE01000001">
    <property type="protein sequence ID" value="PKW26802.1"/>
    <property type="molecule type" value="Genomic_DNA"/>
</dbReference>
<keyword evidence="2" id="KW-1185">Reference proteome</keyword>
<evidence type="ECO:0000313" key="1">
    <source>
        <dbReference type="EMBL" id="PKW26802.1"/>
    </source>
</evidence>
<sequence>MIADRWGVTDAEVSRRYACDDLVPAPVLAVWRGVDVAAPVDAVWPWLTQIRAAPYSYDLVDNLGRRSPDRLLGLDEPRVGEPFTAAAGRPVGEVLAVEPGRELTGRILGAVMSYRVEPAGPDAARLLLKLVMARGRALAPFVAMGDLVMARRQLLNLAALAERGGHWPGARPGV</sequence>
<dbReference type="InterPro" id="IPR023393">
    <property type="entry name" value="START-like_dom_sf"/>
</dbReference>
<name>A0A2N3YIW9_9MICO</name>
<reference evidence="1 2" key="1">
    <citation type="submission" date="2017-12" db="EMBL/GenBank/DDBJ databases">
        <title>Sequencing the genomes of 1000 Actinobacteria strains.</title>
        <authorList>
            <person name="Klenk H.-P."/>
        </authorList>
    </citation>
    <scope>NUCLEOTIDE SEQUENCE [LARGE SCALE GENOMIC DNA]</scope>
    <source>
        <strain evidence="1 2">DSM 12806</strain>
    </source>
</reference>
<dbReference type="Gene3D" id="3.30.530.20">
    <property type="match status" value="1"/>
</dbReference>
<evidence type="ECO:0008006" key="3">
    <source>
        <dbReference type="Google" id="ProtNLM"/>
    </source>
</evidence>
<dbReference type="SUPFAM" id="SSF55961">
    <property type="entry name" value="Bet v1-like"/>
    <property type="match status" value="1"/>
</dbReference>
<dbReference type="RefSeq" id="WP_101395313.1">
    <property type="nucleotide sequence ID" value="NZ_PJNE01000001.1"/>
</dbReference>
<evidence type="ECO:0000313" key="2">
    <source>
        <dbReference type="Proteomes" id="UP000233781"/>
    </source>
</evidence>
<accession>A0A2N3YIW9</accession>
<dbReference type="OrthoDB" id="3255669at2"/>